<proteinExistence type="predicted"/>
<reference evidence="1" key="1">
    <citation type="submission" date="2021-05" db="EMBL/GenBank/DDBJ databases">
        <authorList>
            <person name="Alioto T."/>
            <person name="Alioto T."/>
            <person name="Gomez Garrido J."/>
        </authorList>
    </citation>
    <scope>NUCLEOTIDE SEQUENCE</scope>
</reference>
<evidence type="ECO:0000313" key="1">
    <source>
        <dbReference type="EMBL" id="CAG6637301.1"/>
    </source>
</evidence>
<protein>
    <submittedName>
        <fullName evidence="1">Uncharacterized protein</fullName>
    </submittedName>
</protein>
<accession>A0A8D8QTE9</accession>
<dbReference type="AlphaFoldDB" id="A0A8D8QTE9"/>
<dbReference type="EMBL" id="HBUF01097664">
    <property type="protein sequence ID" value="CAG6637301.1"/>
    <property type="molecule type" value="Transcribed_RNA"/>
</dbReference>
<name>A0A8D8QTE9_9HEMI</name>
<sequence length="124" mass="14056">MLARENMDQHSVVDRKVGLRRLVEVVVLSKLEMEKLRTRENHILVGVAHMLAGLDMGRKSVVDRWVVLDRRRLVKVAVLRNLGLENLRTLEDHILDIVGVGHIKVGKASMWEELDQGCTSEAGK</sequence>
<dbReference type="EMBL" id="HBUF01097663">
    <property type="protein sequence ID" value="CAG6637300.1"/>
    <property type="molecule type" value="Transcribed_RNA"/>
</dbReference>
<organism evidence="1">
    <name type="scientific">Cacopsylla melanoneura</name>
    <dbReference type="NCBI Taxonomy" id="428564"/>
    <lineage>
        <taxon>Eukaryota</taxon>
        <taxon>Metazoa</taxon>
        <taxon>Ecdysozoa</taxon>
        <taxon>Arthropoda</taxon>
        <taxon>Hexapoda</taxon>
        <taxon>Insecta</taxon>
        <taxon>Pterygota</taxon>
        <taxon>Neoptera</taxon>
        <taxon>Paraneoptera</taxon>
        <taxon>Hemiptera</taxon>
        <taxon>Sternorrhyncha</taxon>
        <taxon>Psylloidea</taxon>
        <taxon>Psyllidae</taxon>
        <taxon>Psyllinae</taxon>
        <taxon>Cacopsylla</taxon>
    </lineage>
</organism>